<protein>
    <submittedName>
        <fullName evidence="1">DUF2851 family protein</fullName>
    </submittedName>
</protein>
<reference evidence="1 2" key="1">
    <citation type="submission" date="2018-07" db="EMBL/GenBank/DDBJ databases">
        <title>Chitinophaga K2CV101002-2 sp. nov., isolated from a monsoon evergreen broad-leaved forest soil.</title>
        <authorList>
            <person name="Lv Y."/>
        </authorList>
    </citation>
    <scope>NUCLEOTIDE SEQUENCE [LARGE SCALE GENOMIC DNA]</scope>
    <source>
        <strain evidence="1 2">GDMCC 1.1288</strain>
    </source>
</reference>
<dbReference type="EMBL" id="QPMM01000002">
    <property type="protein sequence ID" value="RFS24872.1"/>
    <property type="molecule type" value="Genomic_DNA"/>
</dbReference>
<dbReference type="AlphaFoldDB" id="A0A3E1YE86"/>
<accession>A0A3E1YE86</accession>
<keyword evidence="2" id="KW-1185">Reference proteome</keyword>
<sequence length="444" mass="52067">MIINRYNMFVNLPLTEELFQHIWALRLFQQDNLTTTSGESLTILSPGRINRHAGPDFEAAKIRLGSVLWIGNVELHLRTSDWFRHHHQNNPQYQRIILHVVFVHDLPSSHHPDVPCLELQQYIPKILLQRYEQLRRLSPFVPCAPIIDHLPHLTWVSWKERLLAERWERKTESFKTWLECNNYNWEEVCYWALAQSYGTPVNAMPFLQLAQSVSYKILLRYSNNLLQMEALVFGQAGMLNGSFTDSYPLELQEIYTHMQHKHQLLPISADLWNWLRVRPSAFPTIRIATFASLLQQRPRLFSKLLEAESLKELEQLFSICPSPYWHRHYRFNQEVDSTQLPATQIVNNILINTVLPLLQLYGRIKQQTYYQQKAIDLLQQLPPEKNSITKSWKSIGVTAVNAFESQALLQLKRYYCEEKQCLKCAVGVKLLSECCGGFSQRRKD</sequence>
<evidence type="ECO:0000313" key="1">
    <source>
        <dbReference type="EMBL" id="RFS24872.1"/>
    </source>
</evidence>
<proteinExistence type="predicted"/>
<comment type="caution">
    <text evidence="1">The sequence shown here is derived from an EMBL/GenBank/DDBJ whole genome shotgun (WGS) entry which is preliminary data.</text>
</comment>
<dbReference type="InterPro" id="IPR021272">
    <property type="entry name" value="DUF2851"/>
</dbReference>
<gene>
    <name evidence="1" type="ORF">DVR12_06700</name>
</gene>
<evidence type="ECO:0000313" key="2">
    <source>
        <dbReference type="Proteomes" id="UP000260644"/>
    </source>
</evidence>
<organism evidence="1 2">
    <name type="scientific">Chitinophaga silvatica</name>
    <dbReference type="NCBI Taxonomy" id="2282649"/>
    <lineage>
        <taxon>Bacteria</taxon>
        <taxon>Pseudomonadati</taxon>
        <taxon>Bacteroidota</taxon>
        <taxon>Chitinophagia</taxon>
        <taxon>Chitinophagales</taxon>
        <taxon>Chitinophagaceae</taxon>
        <taxon>Chitinophaga</taxon>
    </lineage>
</organism>
<dbReference type="Pfam" id="PF11013">
    <property type="entry name" value="DUF2851"/>
    <property type="match status" value="1"/>
</dbReference>
<dbReference type="Proteomes" id="UP000260644">
    <property type="component" value="Unassembled WGS sequence"/>
</dbReference>
<name>A0A3E1YE86_9BACT</name>